<feature type="signal peptide" evidence="6">
    <location>
        <begin position="1"/>
        <end position="22"/>
    </location>
</feature>
<dbReference type="GO" id="GO:0031505">
    <property type="term" value="P:fungal-type cell wall organization"/>
    <property type="evidence" value="ECO:0007669"/>
    <property type="project" value="TreeGrafter"/>
</dbReference>
<dbReference type="SUPFAM" id="SSF52058">
    <property type="entry name" value="L domain-like"/>
    <property type="match status" value="2"/>
</dbReference>
<accession>A0A077WZA9</accession>
<keyword evidence="5" id="KW-0325">Glycoprotein</keyword>
<feature type="chain" id="PRO_5001726653" description="Receptor L-domain domain-containing protein" evidence="6">
    <location>
        <begin position="23"/>
        <end position="396"/>
    </location>
</feature>
<evidence type="ECO:0008006" key="8">
    <source>
        <dbReference type="Google" id="ProtNLM"/>
    </source>
</evidence>
<evidence type="ECO:0000256" key="1">
    <source>
        <dbReference type="ARBA" id="ARBA00004191"/>
    </source>
</evidence>
<evidence type="ECO:0000256" key="3">
    <source>
        <dbReference type="ARBA" id="ARBA00022525"/>
    </source>
</evidence>
<dbReference type="PANTHER" id="PTHR31018">
    <property type="entry name" value="SPORULATION-SPECIFIC PROTEIN-RELATED"/>
    <property type="match status" value="1"/>
</dbReference>
<dbReference type="InterPro" id="IPR051648">
    <property type="entry name" value="CWI-Assembly_Regulator"/>
</dbReference>
<keyword evidence="3" id="KW-0964">Secreted</keyword>
<evidence type="ECO:0000256" key="4">
    <source>
        <dbReference type="ARBA" id="ARBA00022729"/>
    </source>
</evidence>
<dbReference type="AlphaFoldDB" id="A0A077WZA9"/>
<dbReference type="EMBL" id="LK023357">
    <property type="protein sequence ID" value="CDS12162.1"/>
    <property type="molecule type" value="Genomic_DNA"/>
</dbReference>
<dbReference type="GO" id="GO:0009986">
    <property type="term" value="C:cell surface"/>
    <property type="evidence" value="ECO:0007669"/>
    <property type="project" value="TreeGrafter"/>
</dbReference>
<evidence type="ECO:0000256" key="2">
    <source>
        <dbReference type="ARBA" id="ARBA00022512"/>
    </source>
</evidence>
<keyword evidence="2" id="KW-0134">Cell wall</keyword>
<proteinExistence type="predicted"/>
<dbReference type="GO" id="GO:0005886">
    <property type="term" value="C:plasma membrane"/>
    <property type="evidence" value="ECO:0007669"/>
    <property type="project" value="TreeGrafter"/>
</dbReference>
<evidence type="ECO:0000256" key="6">
    <source>
        <dbReference type="SAM" id="SignalP"/>
    </source>
</evidence>
<protein>
    <recommendedName>
        <fullName evidence="8">Receptor L-domain domain-containing protein</fullName>
    </recommendedName>
</protein>
<sequence>MKLLTIATGAGLLALASQTAYSASCSGDIKVTSQGDLESLSTCKKYQGTITVDHTAINKISFTGVEALSGDLIIKDNDALSSLDLGSLKIVDGQVKLENNKVMNKFSAKSLTGVRSFEIAVHPALSTLAFSAGLDQADRFIVSDTTTTRIDGLKFSKVSELVIDNNIYLKSVDFGNMTEVSSSLKVSANSPSLNLDLKNIKKLKDAAFRNLAGVALDSLKQVSGDISFISNTFGELSLPEISDVAGTLTITSNSQLSKLGLPKLQRLGGALSVGNNNNLATIDAFPKLEEVDGTLDITGNFDEVQLPKLADVRGGLNVQTSSSKFSCNDMSKLKNGVIKGNSFMCKAAVAKPKSGMTGKGGVGGSGFDDSSASSISMQLGTIIFGAMSMAGTYLLL</sequence>
<dbReference type="PANTHER" id="PTHR31018:SF3">
    <property type="entry name" value="RECEPTOR PROTEIN-TYROSINE KINASE"/>
    <property type="match status" value="1"/>
</dbReference>
<dbReference type="OrthoDB" id="536881at2759"/>
<comment type="subcellular location">
    <subcellularLocation>
        <location evidence="1">Secreted</location>
        <location evidence="1">Cell wall</location>
    </subcellularLocation>
</comment>
<keyword evidence="4 6" id="KW-0732">Signal</keyword>
<dbReference type="Gene3D" id="3.80.20.20">
    <property type="entry name" value="Receptor L-domain"/>
    <property type="match status" value="1"/>
</dbReference>
<dbReference type="InterPro" id="IPR036941">
    <property type="entry name" value="Rcpt_L-dom_sf"/>
</dbReference>
<dbReference type="GO" id="GO:0009277">
    <property type="term" value="C:fungal-type cell wall"/>
    <property type="evidence" value="ECO:0007669"/>
    <property type="project" value="TreeGrafter"/>
</dbReference>
<name>A0A077WZA9_9FUNG</name>
<gene>
    <name evidence="7" type="ORF">LRAMOSA04357</name>
</gene>
<organism evidence="7">
    <name type="scientific">Lichtheimia ramosa</name>
    <dbReference type="NCBI Taxonomy" id="688394"/>
    <lineage>
        <taxon>Eukaryota</taxon>
        <taxon>Fungi</taxon>
        <taxon>Fungi incertae sedis</taxon>
        <taxon>Mucoromycota</taxon>
        <taxon>Mucoromycotina</taxon>
        <taxon>Mucoromycetes</taxon>
        <taxon>Mucorales</taxon>
        <taxon>Lichtheimiaceae</taxon>
        <taxon>Lichtheimia</taxon>
    </lineage>
</organism>
<reference evidence="7" key="1">
    <citation type="journal article" date="2014" name="Genome Announc.">
        <title>De novo whole-genome sequence and genome annotation of Lichtheimia ramosa.</title>
        <authorList>
            <person name="Linde J."/>
            <person name="Schwartze V."/>
            <person name="Binder U."/>
            <person name="Lass-Florl C."/>
            <person name="Voigt K."/>
            <person name="Horn F."/>
        </authorList>
    </citation>
    <scope>NUCLEOTIDE SEQUENCE</scope>
    <source>
        <strain evidence="7">JMRC FSU:6197</strain>
    </source>
</reference>
<evidence type="ECO:0000313" key="7">
    <source>
        <dbReference type="EMBL" id="CDS12162.1"/>
    </source>
</evidence>
<evidence type="ECO:0000256" key="5">
    <source>
        <dbReference type="ARBA" id="ARBA00023180"/>
    </source>
</evidence>